<reference evidence="1" key="1">
    <citation type="submission" date="2019-08" db="EMBL/GenBank/DDBJ databases">
        <authorList>
            <person name="Kucharzyk K."/>
            <person name="Murdoch R.W."/>
            <person name="Higgins S."/>
            <person name="Loffler F."/>
        </authorList>
    </citation>
    <scope>NUCLEOTIDE SEQUENCE</scope>
</reference>
<dbReference type="AlphaFoldDB" id="A0A645CXF4"/>
<protein>
    <submittedName>
        <fullName evidence="1">Uncharacterized protein</fullName>
    </submittedName>
</protein>
<proteinExistence type="predicted"/>
<comment type="caution">
    <text evidence="1">The sequence shown here is derived from an EMBL/GenBank/DDBJ whole genome shotgun (WGS) entry which is preliminary data.</text>
</comment>
<name>A0A645CXF4_9ZZZZ</name>
<dbReference type="EMBL" id="VSSQ01031051">
    <property type="protein sequence ID" value="MPM81806.1"/>
    <property type="molecule type" value="Genomic_DNA"/>
</dbReference>
<gene>
    <name evidence="1" type="ORF">SDC9_128863</name>
</gene>
<evidence type="ECO:0000313" key="1">
    <source>
        <dbReference type="EMBL" id="MPM81806.1"/>
    </source>
</evidence>
<sequence length="119" mass="12685">MAAAAANAVLSVLLAFNADMPGFFTEAFSDLLLFSGLMCLRGLFLLFDLFSESDLCSALLSSGSEISFAAAFLPEYAVSRSYTAAVSVLRTAFEAASGITSDFFRFMTSDMSMFSSNLS</sequence>
<organism evidence="1">
    <name type="scientific">bioreactor metagenome</name>
    <dbReference type="NCBI Taxonomy" id="1076179"/>
    <lineage>
        <taxon>unclassified sequences</taxon>
        <taxon>metagenomes</taxon>
        <taxon>ecological metagenomes</taxon>
    </lineage>
</organism>
<accession>A0A645CXF4</accession>